<feature type="region of interest" description="Disordered" evidence="1">
    <location>
        <begin position="359"/>
        <end position="413"/>
    </location>
</feature>
<dbReference type="PANTHER" id="PTHR33492:SF11">
    <property type="entry name" value="OS04G0670900 PROTEIN"/>
    <property type="match status" value="1"/>
</dbReference>
<feature type="region of interest" description="Disordered" evidence="1">
    <location>
        <begin position="75"/>
        <end position="238"/>
    </location>
</feature>
<feature type="compositionally biased region" description="Basic and acidic residues" evidence="1">
    <location>
        <begin position="152"/>
        <end position="169"/>
    </location>
</feature>
<sequence>MSTFGRPAMPPIAATSSRQRQYNRSVGGQGWSSATGAGIWGSSEYTRVAPGCNQRSPAMPGFSSISARFGSIRDNAVEGVPSPNLDLQSPQRRLPQGGYQPCLGPAGVTGQPTFHPQGSLQRAGGDGHLFGGESRNTHATTPPPMRGSRASGVERTDAAEEGYMRDTGNHWEFGGDGSEDGGGGGKVAASGAAGSSAGTTGTPFQERAPTNVMPPSTEQRRKAPTPSSKPKKNSPWTLEERVKLATVAVEDDALMAGAEGPQRHMTRCRRWQWTADWMRQEGYSKTGEDCRKKWVELVKKVKEIRDACEGSRQQSYFDLTTDEQRKKGVSLTFEKQLWDAMEWYRLKASMRCDNTMASEDLRGGGSVLGSEGGSEGGGTDASDGSAKTRRTSSGKARGGESAANMHGMASTMEDSTRVVCEGLDRAVGTLARATTEGANMMVARMGDMATGIGVVAGAMQQGNAVLDMLVGVMAGRGSRRGRGVDEGAETDPSSR</sequence>
<proteinExistence type="predicted"/>
<feature type="compositionally biased region" description="Gly residues" evidence="1">
    <location>
        <begin position="363"/>
        <end position="379"/>
    </location>
</feature>
<feature type="compositionally biased region" description="Polar residues" evidence="1">
    <location>
        <begin position="110"/>
        <end position="120"/>
    </location>
</feature>
<dbReference type="AlphaFoldDB" id="A0A388JT15"/>
<dbReference type="InterPro" id="IPR044822">
    <property type="entry name" value="Myb_DNA-bind_4"/>
</dbReference>
<dbReference type="Proteomes" id="UP000265515">
    <property type="component" value="Unassembled WGS sequence"/>
</dbReference>
<feature type="region of interest" description="Disordered" evidence="1">
    <location>
        <begin position="1"/>
        <end position="34"/>
    </location>
</feature>
<accession>A0A388JT15</accession>
<feature type="domain" description="Myb-like" evidence="2">
    <location>
        <begin position="228"/>
        <end position="298"/>
    </location>
</feature>
<evidence type="ECO:0000313" key="4">
    <source>
        <dbReference type="Proteomes" id="UP000265515"/>
    </source>
</evidence>
<evidence type="ECO:0000259" key="2">
    <source>
        <dbReference type="PROSITE" id="PS50090"/>
    </source>
</evidence>
<name>A0A388JT15_CHABU</name>
<feature type="compositionally biased region" description="Low complexity" evidence="1">
    <location>
        <begin position="187"/>
        <end position="202"/>
    </location>
</feature>
<reference evidence="3 4" key="1">
    <citation type="journal article" date="2018" name="Cell">
        <title>The Chara Genome: Secondary Complexity and Implications for Plant Terrestrialization.</title>
        <authorList>
            <person name="Nishiyama T."/>
            <person name="Sakayama H."/>
            <person name="Vries J.D."/>
            <person name="Buschmann H."/>
            <person name="Saint-Marcoux D."/>
            <person name="Ullrich K.K."/>
            <person name="Haas F.B."/>
            <person name="Vanderstraeten L."/>
            <person name="Becker D."/>
            <person name="Lang D."/>
            <person name="Vosolsobe S."/>
            <person name="Rombauts S."/>
            <person name="Wilhelmsson P.K.I."/>
            <person name="Janitza P."/>
            <person name="Kern R."/>
            <person name="Heyl A."/>
            <person name="Rumpler F."/>
            <person name="Villalobos L.I.A.C."/>
            <person name="Clay J.M."/>
            <person name="Skokan R."/>
            <person name="Toyoda A."/>
            <person name="Suzuki Y."/>
            <person name="Kagoshima H."/>
            <person name="Schijlen E."/>
            <person name="Tajeshwar N."/>
            <person name="Catarino B."/>
            <person name="Hetherington A.J."/>
            <person name="Saltykova A."/>
            <person name="Bonnot C."/>
            <person name="Breuninger H."/>
            <person name="Symeonidi A."/>
            <person name="Radhakrishnan G.V."/>
            <person name="Van Nieuwerburgh F."/>
            <person name="Deforce D."/>
            <person name="Chang C."/>
            <person name="Karol K.G."/>
            <person name="Hedrich R."/>
            <person name="Ulvskov P."/>
            <person name="Glockner G."/>
            <person name="Delwiche C.F."/>
            <person name="Petrasek J."/>
            <person name="Van de Peer Y."/>
            <person name="Friml J."/>
            <person name="Beilby M."/>
            <person name="Dolan L."/>
            <person name="Kohara Y."/>
            <person name="Sugano S."/>
            <person name="Fujiyama A."/>
            <person name="Delaux P.-M."/>
            <person name="Quint M."/>
            <person name="TheiBen G."/>
            <person name="Hagemann M."/>
            <person name="Harholt J."/>
            <person name="Dunand C."/>
            <person name="Zachgo S."/>
            <person name="Langdale J."/>
            <person name="Maumus F."/>
            <person name="Straeten D.V.D."/>
            <person name="Gould S.B."/>
            <person name="Rensing S.A."/>
        </authorList>
    </citation>
    <scope>NUCLEOTIDE SEQUENCE [LARGE SCALE GENOMIC DNA]</scope>
    <source>
        <strain evidence="3 4">S276</strain>
    </source>
</reference>
<dbReference type="PROSITE" id="PS50090">
    <property type="entry name" value="MYB_LIKE"/>
    <property type="match status" value="1"/>
</dbReference>
<comment type="caution">
    <text evidence="3">The sequence shown here is derived from an EMBL/GenBank/DDBJ whole genome shotgun (WGS) entry which is preliminary data.</text>
</comment>
<evidence type="ECO:0000256" key="1">
    <source>
        <dbReference type="SAM" id="MobiDB-lite"/>
    </source>
</evidence>
<dbReference type="Pfam" id="PF13837">
    <property type="entry name" value="Myb_DNA-bind_4"/>
    <property type="match status" value="1"/>
</dbReference>
<feature type="compositionally biased region" description="Gly residues" evidence="1">
    <location>
        <begin position="174"/>
        <end position="186"/>
    </location>
</feature>
<dbReference type="Gramene" id="GBG60852">
    <property type="protein sequence ID" value="GBG60852"/>
    <property type="gene ID" value="CBR_g15973"/>
</dbReference>
<gene>
    <name evidence="3" type="ORF">CBR_g15973</name>
</gene>
<dbReference type="InterPro" id="IPR001005">
    <property type="entry name" value="SANT/Myb"/>
</dbReference>
<keyword evidence="4" id="KW-1185">Reference proteome</keyword>
<evidence type="ECO:0000313" key="3">
    <source>
        <dbReference type="EMBL" id="GBG60852.1"/>
    </source>
</evidence>
<protein>
    <recommendedName>
        <fullName evidence="2">Myb-like domain-containing protein</fullName>
    </recommendedName>
</protein>
<feature type="compositionally biased region" description="Polar residues" evidence="1">
    <location>
        <begin position="14"/>
        <end position="34"/>
    </location>
</feature>
<organism evidence="3 4">
    <name type="scientific">Chara braunii</name>
    <name type="common">Braun's stonewort</name>
    <dbReference type="NCBI Taxonomy" id="69332"/>
    <lineage>
        <taxon>Eukaryota</taxon>
        <taxon>Viridiplantae</taxon>
        <taxon>Streptophyta</taxon>
        <taxon>Charophyceae</taxon>
        <taxon>Charales</taxon>
        <taxon>Characeae</taxon>
        <taxon>Chara</taxon>
    </lineage>
</organism>
<dbReference type="PANTHER" id="PTHR33492">
    <property type="entry name" value="OSJNBA0043A12.37 PROTEIN-RELATED"/>
    <property type="match status" value="1"/>
</dbReference>
<dbReference type="OrthoDB" id="691673at2759"/>
<dbReference type="EMBL" id="BFEA01000015">
    <property type="protein sequence ID" value="GBG60852.1"/>
    <property type="molecule type" value="Genomic_DNA"/>
</dbReference>